<dbReference type="RefSeq" id="WP_344799538.1">
    <property type="nucleotide sequence ID" value="NZ_BAABBN010000007.1"/>
</dbReference>
<dbReference type="InterPro" id="IPR052340">
    <property type="entry name" value="RNase_Y/CdgJ"/>
</dbReference>
<sequence length="282" mass="31880">MSSVFETVFSDLKTRIKEDTLTLPTLPEVAFQIRDTAENEDSTMNDIVRVLQKDPAVCAELVRCANSALMRTVNQCRDVSGAVNRMGVDTTVNVAMSQAMKRMFQATTDAVDSRMRNTWNKAVEVAAMCYVLAQTRRKLGLKPDQAALAGLMHNIGSLPILMYAEENTQLLNDSFALDKTIEKLHPILGKYLLQKWNFTLDLIAVPYQYLQFDREGNFADYVDLVQVSYLHTLGGTNHPHTKLDWDSVGSFKRLDIDPNTFIKKNDELEEQVQQAKDMLGEH</sequence>
<dbReference type="InterPro" id="IPR013976">
    <property type="entry name" value="HDOD"/>
</dbReference>
<comment type="caution">
    <text evidence="2">The sequence shown here is derived from an EMBL/GenBank/DDBJ whole genome shotgun (WGS) entry which is preliminary data.</text>
</comment>
<keyword evidence="3" id="KW-1185">Reference proteome</keyword>
<gene>
    <name evidence="2" type="ORF">GCM10022277_31650</name>
</gene>
<dbReference type="Proteomes" id="UP001501565">
    <property type="component" value="Unassembled WGS sequence"/>
</dbReference>
<dbReference type="PANTHER" id="PTHR33525:SF3">
    <property type="entry name" value="RIBONUCLEASE Y"/>
    <property type="match status" value="1"/>
</dbReference>
<organism evidence="2 3">
    <name type="scientific">Litoribacillus peritrichatus</name>
    <dbReference type="NCBI Taxonomy" id="718191"/>
    <lineage>
        <taxon>Bacteria</taxon>
        <taxon>Pseudomonadati</taxon>
        <taxon>Pseudomonadota</taxon>
        <taxon>Gammaproteobacteria</taxon>
        <taxon>Oceanospirillales</taxon>
        <taxon>Oceanospirillaceae</taxon>
        <taxon>Litoribacillus</taxon>
    </lineage>
</organism>
<name>A0ABP7MXY0_9GAMM</name>
<dbReference type="SUPFAM" id="SSF109604">
    <property type="entry name" value="HD-domain/PDEase-like"/>
    <property type="match status" value="1"/>
</dbReference>
<reference evidence="3" key="1">
    <citation type="journal article" date="2019" name="Int. J. Syst. Evol. Microbiol.">
        <title>The Global Catalogue of Microorganisms (GCM) 10K type strain sequencing project: providing services to taxonomists for standard genome sequencing and annotation.</title>
        <authorList>
            <consortium name="The Broad Institute Genomics Platform"/>
            <consortium name="The Broad Institute Genome Sequencing Center for Infectious Disease"/>
            <person name="Wu L."/>
            <person name="Ma J."/>
        </authorList>
    </citation>
    <scope>NUCLEOTIDE SEQUENCE [LARGE SCALE GENOMIC DNA]</scope>
    <source>
        <strain evidence="3">JCM 17551</strain>
    </source>
</reference>
<protein>
    <submittedName>
        <fullName evidence="2">HDOD domain-containing protein</fullName>
    </submittedName>
</protein>
<feature type="domain" description="HDOD" evidence="1">
    <location>
        <begin position="23"/>
        <end position="212"/>
    </location>
</feature>
<dbReference type="Pfam" id="PF08668">
    <property type="entry name" value="HDOD"/>
    <property type="match status" value="1"/>
</dbReference>
<accession>A0ABP7MXY0</accession>
<evidence type="ECO:0000259" key="1">
    <source>
        <dbReference type="PROSITE" id="PS51833"/>
    </source>
</evidence>
<proteinExistence type="predicted"/>
<dbReference type="InterPro" id="IPR003607">
    <property type="entry name" value="HD/PDEase_dom"/>
</dbReference>
<dbReference type="EMBL" id="BAABBN010000007">
    <property type="protein sequence ID" value="GAA3932454.1"/>
    <property type="molecule type" value="Genomic_DNA"/>
</dbReference>
<dbReference type="PANTHER" id="PTHR33525">
    <property type="match status" value="1"/>
</dbReference>
<evidence type="ECO:0000313" key="3">
    <source>
        <dbReference type="Proteomes" id="UP001501565"/>
    </source>
</evidence>
<evidence type="ECO:0000313" key="2">
    <source>
        <dbReference type="EMBL" id="GAA3932454.1"/>
    </source>
</evidence>
<dbReference type="PROSITE" id="PS51833">
    <property type="entry name" value="HDOD"/>
    <property type="match status" value="1"/>
</dbReference>
<dbReference type="Gene3D" id="1.10.3210.10">
    <property type="entry name" value="Hypothetical protein af1432"/>
    <property type="match status" value="1"/>
</dbReference>
<dbReference type="CDD" id="cd00077">
    <property type="entry name" value="HDc"/>
    <property type="match status" value="1"/>
</dbReference>